<organism evidence="2 3">
    <name type="scientific">Anatilimnocola aggregata</name>
    <dbReference type="NCBI Taxonomy" id="2528021"/>
    <lineage>
        <taxon>Bacteria</taxon>
        <taxon>Pseudomonadati</taxon>
        <taxon>Planctomycetota</taxon>
        <taxon>Planctomycetia</taxon>
        <taxon>Pirellulales</taxon>
        <taxon>Pirellulaceae</taxon>
        <taxon>Anatilimnocola</taxon>
    </lineage>
</organism>
<evidence type="ECO:0000313" key="3">
    <source>
        <dbReference type="Proteomes" id="UP000315017"/>
    </source>
</evidence>
<dbReference type="EMBL" id="CP036274">
    <property type="protein sequence ID" value="QDU26652.1"/>
    <property type="molecule type" value="Genomic_DNA"/>
</dbReference>
<feature type="compositionally biased region" description="Basic and acidic residues" evidence="1">
    <location>
        <begin position="89"/>
        <end position="99"/>
    </location>
</feature>
<feature type="region of interest" description="Disordered" evidence="1">
    <location>
        <begin position="75"/>
        <end position="99"/>
    </location>
</feature>
<dbReference type="Proteomes" id="UP000315017">
    <property type="component" value="Chromosome"/>
</dbReference>
<dbReference type="AlphaFoldDB" id="A0A517Y922"/>
<evidence type="ECO:0000313" key="2">
    <source>
        <dbReference type="EMBL" id="QDU26652.1"/>
    </source>
</evidence>
<proteinExistence type="predicted"/>
<protein>
    <submittedName>
        <fullName evidence="2">Uncharacterized protein</fullName>
    </submittedName>
</protein>
<name>A0A517Y922_9BACT</name>
<evidence type="ECO:0000256" key="1">
    <source>
        <dbReference type="SAM" id="MobiDB-lite"/>
    </source>
</evidence>
<accession>A0A517Y922</accession>
<gene>
    <name evidence="2" type="ORF">ETAA8_17330</name>
</gene>
<keyword evidence="3" id="KW-1185">Reference proteome</keyword>
<dbReference type="KEGG" id="aagg:ETAA8_17330"/>
<reference evidence="2 3" key="1">
    <citation type="submission" date="2019-02" db="EMBL/GenBank/DDBJ databases">
        <title>Deep-cultivation of Planctomycetes and their phenomic and genomic characterization uncovers novel biology.</title>
        <authorList>
            <person name="Wiegand S."/>
            <person name="Jogler M."/>
            <person name="Boedeker C."/>
            <person name="Pinto D."/>
            <person name="Vollmers J."/>
            <person name="Rivas-Marin E."/>
            <person name="Kohn T."/>
            <person name="Peeters S.H."/>
            <person name="Heuer A."/>
            <person name="Rast P."/>
            <person name="Oberbeckmann S."/>
            <person name="Bunk B."/>
            <person name="Jeske O."/>
            <person name="Meyerdierks A."/>
            <person name="Storesund J.E."/>
            <person name="Kallscheuer N."/>
            <person name="Luecker S."/>
            <person name="Lage O.M."/>
            <person name="Pohl T."/>
            <person name="Merkel B.J."/>
            <person name="Hornburger P."/>
            <person name="Mueller R.-W."/>
            <person name="Bruemmer F."/>
            <person name="Labrenz M."/>
            <person name="Spormann A.M."/>
            <person name="Op den Camp H."/>
            <person name="Overmann J."/>
            <person name="Amann R."/>
            <person name="Jetten M.S.M."/>
            <person name="Mascher T."/>
            <person name="Medema M.H."/>
            <person name="Devos D.P."/>
            <person name="Kaster A.-K."/>
            <person name="Ovreas L."/>
            <person name="Rohde M."/>
            <person name="Galperin M.Y."/>
            <person name="Jogler C."/>
        </authorList>
    </citation>
    <scope>NUCLEOTIDE SEQUENCE [LARGE SCALE GENOMIC DNA]</scope>
    <source>
        <strain evidence="2 3">ETA_A8</strain>
    </source>
</reference>
<dbReference type="RefSeq" id="WP_145087414.1">
    <property type="nucleotide sequence ID" value="NZ_CP036274.1"/>
</dbReference>
<sequence length="99" mass="10477">MSKLIFTTTLAVLGLGLIATNVEARGRGQCGVTYVAPAVAAAPVQTAAAQPQAPVQGYRAMSYQPAPQYFAPVYQGTQGGGGGGQDLWRYQKTDPRKYR</sequence>